<feature type="compositionally biased region" description="Pro residues" evidence="1">
    <location>
        <begin position="261"/>
        <end position="271"/>
    </location>
</feature>
<evidence type="ECO:0000256" key="1">
    <source>
        <dbReference type="SAM" id="MobiDB-lite"/>
    </source>
</evidence>
<comment type="caution">
    <text evidence="2">The sequence shown here is derived from an EMBL/GenBank/DDBJ whole genome shotgun (WGS) entry which is preliminary data.</text>
</comment>
<sequence>MVTAYEKVAEAYIESDKDVKRLFAPPPQPELETPFADFFKDKKKEEEEDEPVRVVPPMVLPPETLSLIPEIGKFLGRGMEGTFTMVGALLTTPFRPTPKDYDERAGIFNWYAGMPQYEAYKEWREEGKDPHIPVLIPSWKQLGAWLKPILKKNITLKRLGVNVEAWEEPTEYDMAQMGMAELAEFAPLMFLPGGKAAKTSLERAGDITVAQIKKGKTPEEAINIAFSKLAKRGDFPKFAVPKTKAPPKPEVPVKPVTEVPPVKPPTPPTVPPEAVRALPQPVTPPVSPVLDPAVKLTNLVKAAKPVRKETELLKHEELSQRVAIGARILEAGEGRQASQAAKAPLKGKLPQAEFAPPEVGLTPDDITGLFDKIRTSEILYFNKLTTSDALDKLLLGNIPTRGEIKLLEDVFGTDFAKAILAKRPMGEKAWELFLEIWNIPRTILASGEISASLRQGAVLAPKHYKDWGRSFKTQIKALRSAKNAEAVDRSIQTGEYAERRAVAELYHAPISGVGAKLTEREEVYVSTLLQRFAGWYEKTGIAKKVLTAPIYPVAKMVQVSERAYITFLNKLRADSFDSTVVYWEKIGQQATRKDYEELAKFINNATGRGSLGKLEDSAPFLSGIFFSPRLQASRIRMAESLLTGTAPVRKEAAQTLASFVGTGLLVIGLADLSGAEVGWNPLSADFGKIKIGKTRLDIWGGFQQYARFIAGMMTGMRKSTITGETYEKNRLEIVQQFTRSKLMPTISFFYDLMAGRTYIGEKMELDIQQAYQRLAPMFAQDMADAINAEGLIGGFIASPGALGIGIVSYDLPNWHELEEYFNIKDVVRGGRIIKTATSQRDAYRIANPENEAKLFILGRFTTLKTARAKQEVLKLMEEHDIKPKDIRGYENVFGEGARPVMELQGRKWGAVRQGLDSGSLGALNRLWYGGGSLTPSEKTRLWDVHKSNPMGQPVFNTWVKQTLRQSYESSLK</sequence>
<dbReference type="AlphaFoldDB" id="A0A0F9RMK0"/>
<accession>A0A0F9RMK0</accession>
<organism evidence="2">
    <name type="scientific">marine sediment metagenome</name>
    <dbReference type="NCBI Taxonomy" id="412755"/>
    <lineage>
        <taxon>unclassified sequences</taxon>
        <taxon>metagenomes</taxon>
        <taxon>ecological metagenomes</taxon>
    </lineage>
</organism>
<reference evidence="2" key="1">
    <citation type="journal article" date="2015" name="Nature">
        <title>Complex archaea that bridge the gap between prokaryotes and eukaryotes.</title>
        <authorList>
            <person name="Spang A."/>
            <person name="Saw J.H."/>
            <person name="Jorgensen S.L."/>
            <person name="Zaremba-Niedzwiedzka K."/>
            <person name="Martijn J."/>
            <person name="Lind A.E."/>
            <person name="van Eijk R."/>
            <person name="Schleper C."/>
            <person name="Guy L."/>
            <person name="Ettema T.J."/>
        </authorList>
    </citation>
    <scope>NUCLEOTIDE SEQUENCE</scope>
</reference>
<proteinExistence type="predicted"/>
<protein>
    <recommendedName>
        <fullName evidence="3">Large polyvalent protein associated domain-containing protein</fullName>
    </recommendedName>
</protein>
<gene>
    <name evidence="2" type="ORF">LCGC14_0954960</name>
</gene>
<feature type="region of interest" description="Disordered" evidence="1">
    <location>
        <begin position="240"/>
        <end position="271"/>
    </location>
</feature>
<dbReference type="EMBL" id="LAZR01003419">
    <property type="protein sequence ID" value="KKN18523.1"/>
    <property type="molecule type" value="Genomic_DNA"/>
</dbReference>
<evidence type="ECO:0000313" key="2">
    <source>
        <dbReference type="EMBL" id="KKN18523.1"/>
    </source>
</evidence>
<name>A0A0F9RMK0_9ZZZZ</name>
<evidence type="ECO:0008006" key="3">
    <source>
        <dbReference type="Google" id="ProtNLM"/>
    </source>
</evidence>